<organism evidence="2 3">
    <name type="scientific">Candidatus Terasakiella magnetica</name>
    <dbReference type="NCBI Taxonomy" id="1867952"/>
    <lineage>
        <taxon>Bacteria</taxon>
        <taxon>Pseudomonadati</taxon>
        <taxon>Pseudomonadota</taxon>
        <taxon>Alphaproteobacteria</taxon>
        <taxon>Rhodospirillales</taxon>
        <taxon>Terasakiellaceae</taxon>
        <taxon>Terasakiella</taxon>
    </lineage>
</organism>
<dbReference type="EMBL" id="FLYE01000001">
    <property type="protein sequence ID" value="SCA55266.1"/>
    <property type="molecule type" value="Genomic_DNA"/>
</dbReference>
<keyword evidence="3" id="KW-1185">Reference proteome</keyword>
<reference evidence="2 3" key="1">
    <citation type="submission" date="2016-07" db="EMBL/GenBank/DDBJ databases">
        <authorList>
            <person name="Lefevre C.T."/>
        </authorList>
    </citation>
    <scope>NUCLEOTIDE SEQUENCE [LARGE SCALE GENOMIC DNA]</scope>
    <source>
        <strain evidence="2">PR1</strain>
    </source>
</reference>
<dbReference type="SUPFAM" id="SSF53850">
    <property type="entry name" value="Periplasmic binding protein-like II"/>
    <property type="match status" value="1"/>
</dbReference>
<protein>
    <submittedName>
        <fullName evidence="2">Putative ABC-type amino acid transport/signal transduction system, periplasmic component/domain</fullName>
    </submittedName>
</protein>
<dbReference type="OrthoDB" id="8587856at2"/>
<dbReference type="Proteomes" id="UP000231658">
    <property type="component" value="Unassembled WGS sequence"/>
</dbReference>
<proteinExistence type="predicted"/>
<feature type="signal peptide" evidence="1">
    <location>
        <begin position="1"/>
        <end position="23"/>
    </location>
</feature>
<accession>A0A1C3RDB0</accession>
<evidence type="ECO:0000256" key="1">
    <source>
        <dbReference type="SAM" id="SignalP"/>
    </source>
</evidence>
<dbReference type="AlphaFoldDB" id="A0A1C3RDB0"/>
<keyword evidence="1" id="KW-0732">Signal</keyword>
<name>A0A1C3RDB0_9PROT</name>
<dbReference type="Gene3D" id="3.40.190.10">
    <property type="entry name" value="Periplasmic binding protein-like II"/>
    <property type="match status" value="2"/>
</dbReference>
<evidence type="ECO:0000313" key="3">
    <source>
        <dbReference type="Proteomes" id="UP000231658"/>
    </source>
</evidence>
<dbReference type="RefSeq" id="WP_069185954.1">
    <property type="nucleotide sequence ID" value="NZ_FLYE01000001.1"/>
</dbReference>
<sequence>MPYLSAFIIFIMCCIWQTTSAIAANEKPDVLFFGYEDIENPPYYLGTGQTIPQDNPGLTIELLQQTAKRLNTPVHFKRMPWKRGLLNLQNNRLNGLFDASYKKERAAFSHYPLSIKGLPDPTRALMVQRYMLYIKKGQQLFDWDGKSLRFKSSLKTIGIKTGYSIGSDLKKLGALVEEASNSEKNITKLIVERLTSYADLEGMVDQYLAQTPHHRQQVEKIEPPIKTKPYYLIFSQEFYRQYPDFAESFWDEIARFKLSPAYAALEEKYQNAGSN</sequence>
<dbReference type="STRING" id="1867952.MTBPR1_10513"/>
<gene>
    <name evidence="2" type="ORF">MTBPR1_10513</name>
</gene>
<feature type="chain" id="PRO_5008680645" evidence="1">
    <location>
        <begin position="24"/>
        <end position="275"/>
    </location>
</feature>
<evidence type="ECO:0000313" key="2">
    <source>
        <dbReference type="EMBL" id="SCA55266.1"/>
    </source>
</evidence>